<dbReference type="EMBL" id="NAAD01000007">
    <property type="protein sequence ID" value="ORJ60614.1"/>
    <property type="molecule type" value="Genomic_DNA"/>
</dbReference>
<keyword evidence="2" id="KW-1185">Reference proteome</keyword>
<dbReference type="AlphaFoldDB" id="A0A1X0Y6D3"/>
<proteinExistence type="predicted"/>
<evidence type="ECO:0000313" key="2">
    <source>
        <dbReference type="Proteomes" id="UP000193136"/>
    </source>
</evidence>
<dbReference type="RefSeq" id="WP_085010096.1">
    <property type="nucleotide sequence ID" value="NZ_NAAD01000007.1"/>
</dbReference>
<name>A0A1X0Y6D3_9BACT</name>
<evidence type="ECO:0000313" key="1">
    <source>
        <dbReference type="EMBL" id="ORJ60614.1"/>
    </source>
</evidence>
<dbReference type="Proteomes" id="UP000193136">
    <property type="component" value="Unassembled WGS sequence"/>
</dbReference>
<protein>
    <recommendedName>
        <fullName evidence="3">DUF4124 domain-containing protein</fullName>
    </recommendedName>
</protein>
<evidence type="ECO:0008006" key="3">
    <source>
        <dbReference type="Google" id="ProtNLM"/>
    </source>
</evidence>
<organism evidence="1 2">
    <name type="scientific">Geothermobacter hydrogeniphilus</name>
    <dbReference type="NCBI Taxonomy" id="1969733"/>
    <lineage>
        <taxon>Bacteria</taxon>
        <taxon>Pseudomonadati</taxon>
        <taxon>Thermodesulfobacteriota</taxon>
        <taxon>Desulfuromonadia</taxon>
        <taxon>Desulfuromonadales</taxon>
        <taxon>Geothermobacteraceae</taxon>
        <taxon>Geothermobacter</taxon>
    </lineage>
</organism>
<reference evidence="1 2" key="1">
    <citation type="submission" date="2017-03" db="EMBL/GenBank/DDBJ databases">
        <title>Genome sequence of Geothermobacter sp. EPR-M, Deep-Sea Iron Reducer.</title>
        <authorList>
            <person name="Tully B."/>
            <person name="Savalia P."/>
            <person name="Abuyen K."/>
            <person name="Baughan C."/>
            <person name="Romero E."/>
            <person name="Ronkowski C."/>
            <person name="Torres B."/>
            <person name="Tremblay J."/>
            <person name="Trujillo A."/>
            <person name="Tyler M."/>
            <person name="Perez-Rodriguez I."/>
            <person name="Amend J."/>
        </authorList>
    </citation>
    <scope>NUCLEOTIDE SEQUENCE [LARGE SCALE GENOMIC DNA]</scope>
    <source>
        <strain evidence="1 2">EPR-M</strain>
    </source>
</reference>
<dbReference type="OrthoDB" id="8895482at2"/>
<sequence>MDHDKAGVKAILCGLVVVLSGWSVAHADVFRCRARNGTMIFTNDPARIPRECRPLAAGEAPRAGFSVVPSSGRPISRPVVAVGESPRKIRQELQQRARRLVEEYRQALKERAAAGRSSGRRLAMRKIVELKKQRDSFRGEVDKAPISLRARREIEDILVSIPPS</sequence>
<accession>A0A1X0Y6D3</accession>
<gene>
    <name evidence="1" type="ORF">B5V00_07195</name>
</gene>
<comment type="caution">
    <text evidence="1">The sequence shown here is derived from an EMBL/GenBank/DDBJ whole genome shotgun (WGS) entry which is preliminary data.</text>
</comment>